<dbReference type="NCBIfam" id="TIGR03552">
    <property type="entry name" value="F420_cofC"/>
    <property type="match status" value="1"/>
</dbReference>
<keyword evidence="3 5" id="KW-0547">Nucleotide-binding</keyword>
<accession>A0A2T4UDM4</accession>
<comment type="similarity">
    <text evidence="5">Belongs to the CofC family.</text>
</comment>
<feature type="binding site" evidence="5">
    <location>
        <position position="140"/>
    </location>
    <ligand>
        <name>phosphoenolpyruvate</name>
        <dbReference type="ChEBI" id="CHEBI:58702"/>
    </ligand>
</feature>
<sequence length="219" mass="22937">MSTIAVVPVKRFGDAKQRLADHIGEPTRKALSEAMVTDVLIALRRAQRVDRVIVVTNEPAAEALANGYDAEPVLDSDGETSHSSAALVGVRSARERGARRVLLVPGDCPALDPKEVDALIEGAGEAPEVLVIPDRHGTGTNALLLSPPDVMEPSFGPGSAARHVELARAAGASAALREVPSLALDVDTFEDLQALRDALAGVIGGAAHTRGMLNRLARR</sequence>
<comment type="catalytic activity">
    <reaction evidence="5">
        <text>phosphoenolpyruvate + GTP + H(+) = enolpyruvoyl-2-diphospho-5'-guanosine + diphosphate</text>
        <dbReference type="Rhea" id="RHEA:30519"/>
        <dbReference type="ChEBI" id="CHEBI:15378"/>
        <dbReference type="ChEBI" id="CHEBI:33019"/>
        <dbReference type="ChEBI" id="CHEBI:37565"/>
        <dbReference type="ChEBI" id="CHEBI:58702"/>
        <dbReference type="ChEBI" id="CHEBI:143701"/>
        <dbReference type="EC" id="2.7.7.105"/>
    </reaction>
</comment>
<dbReference type="GO" id="GO:0005525">
    <property type="term" value="F:GTP binding"/>
    <property type="evidence" value="ECO:0007669"/>
    <property type="project" value="UniProtKB-KW"/>
</dbReference>
<name>A0A2T4UDM4_9ACTN</name>
<gene>
    <name evidence="6" type="primary">cofC</name>
    <name evidence="5" type="synonym">fbiD</name>
    <name evidence="6" type="ORF">C7Y72_18410</name>
</gene>
<dbReference type="Gene3D" id="3.90.550.10">
    <property type="entry name" value="Spore Coat Polysaccharide Biosynthesis Protein SpsA, Chain A"/>
    <property type="match status" value="1"/>
</dbReference>
<feature type="binding site" evidence="5">
    <location>
        <position position="159"/>
    </location>
    <ligand>
        <name>phosphoenolpyruvate</name>
        <dbReference type="ChEBI" id="CHEBI:58702"/>
    </ligand>
</feature>
<evidence type="ECO:0000256" key="3">
    <source>
        <dbReference type="ARBA" id="ARBA00022741"/>
    </source>
</evidence>
<dbReference type="EC" id="2.7.7.105" evidence="5"/>
<comment type="function">
    <text evidence="5">Guanylyltransferase that catalyzes the activation of phosphoenolpyruvate (PEP) as enolpyruvoyl-2-diphospho-5'-guanosine, via the condensation of PEP with GTP. It is involved in the biosynthesis of coenzyme F420, a hydride carrier cofactor.</text>
</comment>
<dbReference type="PANTHER" id="PTHR40392:SF1">
    <property type="entry name" value="2-PHOSPHO-L-LACTATE GUANYLYLTRANSFERASE"/>
    <property type="match status" value="1"/>
</dbReference>
<comment type="pathway">
    <text evidence="5">Cofactor biosynthesis; coenzyme F420 biosynthesis.</text>
</comment>
<proteinExistence type="inferred from homology"/>
<dbReference type="Proteomes" id="UP000240739">
    <property type="component" value="Unassembled WGS sequence"/>
</dbReference>
<evidence type="ECO:0000313" key="7">
    <source>
        <dbReference type="Proteomes" id="UP000240739"/>
    </source>
</evidence>
<evidence type="ECO:0000313" key="6">
    <source>
        <dbReference type="EMBL" id="PTL55610.1"/>
    </source>
</evidence>
<dbReference type="UniPathway" id="UPA00071"/>
<dbReference type="OrthoDB" id="9151145at2"/>
<evidence type="ECO:0000256" key="5">
    <source>
        <dbReference type="HAMAP-Rule" id="MF_02114"/>
    </source>
</evidence>
<feature type="binding site" evidence="5">
    <location>
        <position position="156"/>
    </location>
    <ligand>
        <name>phosphoenolpyruvate</name>
        <dbReference type="ChEBI" id="CHEBI:58702"/>
    </ligand>
</feature>
<evidence type="ECO:0000256" key="2">
    <source>
        <dbReference type="ARBA" id="ARBA00022695"/>
    </source>
</evidence>
<protein>
    <recommendedName>
        <fullName evidence="5">Phosphoenolpyruvate guanylyltransferase</fullName>
        <shortName evidence="5">PEP guanylyltransferase</shortName>
        <ecNumber evidence="5">2.7.7.105</ecNumber>
    </recommendedName>
</protein>
<dbReference type="EMBL" id="PYYB01000003">
    <property type="protein sequence ID" value="PTL55610.1"/>
    <property type="molecule type" value="Genomic_DNA"/>
</dbReference>
<reference evidence="6 7" key="1">
    <citation type="submission" date="2018-03" db="EMBL/GenBank/DDBJ databases">
        <title>Aquarubrobacter algicola gen. nov., sp. nov., a novel actinobacterium isolated from shallow eutrophic lake during the end of cyanobacterial harmful algal blooms.</title>
        <authorList>
            <person name="Chun S.J."/>
        </authorList>
    </citation>
    <scope>NUCLEOTIDE SEQUENCE [LARGE SCALE GENOMIC DNA]</scope>
    <source>
        <strain evidence="6 7">Seoho-28</strain>
    </source>
</reference>
<dbReference type="InterPro" id="IPR002835">
    <property type="entry name" value="CofC"/>
</dbReference>
<dbReference type="SUPFAM" id="SSF53448">
    <property type="entry name" value="Nucleotide-diphospho-sugar transferases"/>
    <property type="match status" value="1"/>
</dbReference>
<dbReference type="InterPro" id="IPR029044">
    <property type="entry name" value="Nucleotide-diphossugar_trans"/>
</dbReference>
<evidence type="ECO:0000256" key="4">
    <source>
        <dbReference type="ARBA" id="ARBA00023134"/>
    </source>
</evidence>
<dbReference type="HAMAP" id="MF_02114">
    <property type="entry name" value="CofC"/>
    <property type="match status" value="1"/>
</dbReference>
<organism evidence="6 7">
    <name type="scientific">Paraconexibacter algicola</name>
    <dbReference type="NCBI Taxonomy" id="2133960"/>
    <lineage>
        <taxon>Bacteria</taxon>
        <taxon>Bacillati</taxon>
        <taxon>Actinomycetota</taxon>
        <taxon>Thermoleophilia</taxon>
        <taxon>Solirubrobacterales</taxon>
        <taxon>Paraconexibacteraceae</taxon>
        <taxon>Paraconexibacter</taxon>
    </lineage>
</organism>
<keyword evidence="1 5" id="KW-0808">Transferase</keyword>
<dbReference type="PANTHER" id="PTHR40392">
    <property type="entry name" value="2-PHOSPHO-L-LACTATE GUANYLYLTRANSFERASE"/>
    <property type="match status" value="1"/>
</dbReference>
<keyword evidence="2 5" id="KW-0548">Nucleotidyltransferase</keyword>
<dbReference type="RefSeq" id="WP_107570653.1">
    <property type="nucleotide sequence ID" value="NZ_PYYB01000003.1"/>
</dbReference>
<dbReference type="GO" id="GO:0043814">
    <property type="term" value="F:phospholactate guanylyltransferase activity"/>
    <property type="evidence" value="ECO:0007669"/>
    <property type="project" value="InterPro"/>
</dbReference>
<evidence type="ECO:0000256" key="1">
    <source>
        <dbReference type="ARBA" id="ARBA00022679"/>
    </source>
</evidence>
<comment type="caution">
    <text evidence="6">The sequence shown here is derived from an EMBL/GenBank/DDBJ whole genome shotgun (WGS) entry which is preliminary data.</text>
</comment>
<dbReference type="AlphaFoldDB" id="A0A2T4UDM4"/>
<dbReference type="GO" id="GO:0052645">
    <property type="term" value="P:F420-0 metabolic process"/>
    <property type="evidence" value="ECO:0007669"/>
    <property type="project" value="UniProtKB-UniRule"/>
</dbReference>
<keyword evidence="7" id="KW-1185">Reference proteome</keyword>
<keyword evidence="4 5" id="KW-0342">GTP-binding</keyword>
<dbReference type="Pfam" id="PF01983">
    <property type="entry name" value="CofC"/>
    <property type="match status" value="1"/>
</dbReference>